<evidence type="ECO:0000313" key="1">
    <source>
        <dbReference type="EMBL" id="CAH1390397.1"/>
    </source>
</evidence>
<protein>
    <submittedName>
        <fullName evidence="1">Uncharacterized protein</fullName>
    </submittedName>
</protein>
<dbReference type="AlphaFoldDB" id="A0A9P0E107"/>
<dbReference type="EMBL" id="OV725077">
    <property type="protein sequence ID" value="CAH1390397.1"/>
    <property type="molecule type" value="Genomic_DNA"/>
</dbReference>
<sequence>MSQVGKAKMPLRKARSTYSLPERMYHAPSNNYINGIKCNSICSNHSLLVQEHMDSEKKAQQANKESVLYTRYLINKISESLRDCLTFSKHFLCLQLLKIPLMGDGIKILGEPQTPHIVSMYRSRVESSALGGAALVYASGSNLVTNWHYCSIRTFTLD</sequence>
<dbReference type="Proteomes" id="UP001152798">
    <property type="component" value="Chromosome 1"/>
</dbReference>
<evidence type="ECO:0000313" key="2">
    <source>
        <dbReference type="Proteomes" id="UP001152798"/>
    </source>
</evidence>
<reference evidence="1" key="1">
    <citation type="submission" date="2022-01" db="EMBL/GenBank/DDBJ databases">
        <authorList>
            <person name="King R."/>
        </authorList>
    </citation>
    <scope>NUCLEOTIDE SEQUENCE</scope>
</reference>
<proteinExistence type="predicted"/>
<accession>A0A9P0E107</accession>
<name>A0A9P0E107_NEZVI</name>
<dbReference type="OrthoDB" id="78308at2759"/>
<gene>
    <name evidence="1" type="ORF">NEZAVI_LOCUS1608</name>
</gene>
<organism evidence="1 2">
    <name type="scientific">Nezara viridula</name>
    <name type="common">Southern green stink bug</name>
    <name type="synonym">Cimex viridulus</name>
    <dbReference type="NCBI Taxonomy" id="85310"/>
    <lineage>
        <taxon>Eukaryota</taxon>
        <taxon>Metazoa</taxon>
        <taxon>Ecdysozoa</taxon>
        <taxon>Arthropoda</taxon>
        <taxon>Hexapoda</taxon>
        <taxon>Insecta</taxon>
        <taxon>Pterygota</taxon>
        <taxon>Neoptera</taxon>
        <taxon>Paraneoptera</taxon>
        <taxon>Hemiptera</taxon>
        <taxon>Heteroptera</taxon>
        <taxon>Panheteroptera</taxon>
        <taxon>Pentatomomorpha</taxon>
        <taxon>Pentatomoidea</taxon>
        <taxon>Pentatomidae</taxon>
        <taxon>Pentatominae</taxon>
        <taxon>Nezara</taxon>
    </lineage>
</organism>
<keyword evidence="2" id="KW-1185">Reference proteome</keyword>